<sequence length="286" mass="32846">MKSKDVQKIVFSKYQKGDGPTKIFRDLNGGLCLKTVKRWCKMISETGSIELAGPLGGSRIVRTPAAIQKVKNRIKGGKTMSVRKLSNDLDISQKSIRRILRNDLGYYPYKKIIEPLLTDAQKIERKKFANWVRTNFQKEQTMRIIFSDEKLFDIDGIYNSQNDRVWAASRAAADKKGACSKGITPLVILDKGTTDHARYIKEVLPVALKYGNKIFGSDWTFQQDGAKPHTHHLSQQWCRDNFPSFIGKDRWPPHSPDLNPLDYCIWDEFNRAINWNKIISKKTLIE</sequence>
<accession>A0A818WSU2</accession>
<evidence type="ECO:0000313" key="1">
    <source>
        <dbReference type="EMBL" id="CAF3728006.1"/>
    </source>
</evidence>
<dbReference type="Proteomes" id="UP000663865">
    <property type="component" value="Unassembled WGS sequence"/>
</dbReference>
<dbReference type="InterPro" id="IPR036397">
    <property type="entry name" value="RNaseH_sf"/>
</dbReference>
<dbReference type="PANTHER" id="PTHR46068:SF1">
    <property type="entry name" value="TRANSPOSASE IS30-LIKE HTH DOMAIN-CONTAINING PROTEIN"/>
    <property type="match status" value="1"/>
</dbReference>
<protein>
    <recommendedName>
        <fullName evidence="3">Transposase</fullName>
    </recommendedName>
</protein>
<dbReference type="Gene3D" id="3.30.420.10">
    <property type="entry name" value="Ribonuclease H-like superfamily/Ribonuclease H"/>
    <property type="match status" value="1"/>
</dbReference>
<name>A0A818WSU2_9BILA</name>
<proteinExistence type="predicted"/>
<dbReference type="GO" id="GO:0003676">
    <property type="term" value="F:nucleic acid binding"/>
    <property type="evidence" value="ECO:0007669"/>
    <property type="project" value="InterPro"/>
</dbReference>
<dbReference type="AlphaFoldDB" id="A0A818WSU2"/>
<evidence type="ECO:0008006" key="3">
    <source>
        <dbReference type="Google" id="ProtNLM"/>
    </source>
</evidence>
<reference evidence="1" key="1">
    <citation type="submission" date="2021-02" db="EMBL/GenBank/DDBJ databases">
        <authorList>
            <person name="Nowell W R."/>
        </authorList>
    </citation>
    <scope>NUCLEOTIDE SEQUENCE</scope>
</reference>
<comment type="caution">
    <text evidence="1">The sequence shown here is derived from an EMBL/GenBank/DDBJ whole genome shotgun (WGS) entry which is preliminary data.</text>
</comment>
<gene>
    <name evidence="1" type="ORF">KIK155_LOCUS28387</name>
</gene>
<evidence type="ECO:0000313" key="2">
    <source>
        <dbReference type="Proteomes" id="UP000663865"/>
    </source>
</evidence>
<organism evidence="1 2">
    <name type="scientific">Rotaria socialis</name>
    <dbReference type="NCBI Taxonomy" id="392032"/>
    <lineage>
        <taxon>Eukaryota</taxon>
        <taxon>Metazoa</taxon>
        <taxon>Spiralia</taxon>
        <taxon>Gnathifera</taxon>
        <taxon>Rotifera</taxon>
        <taxon>Eurotatoria</taxon>
        <taxon>Bdelloidea</taxon>
        <taxon>Philodinida</taxon>
        <taxon>Philodinidae</taxon>
        <taxon>Rotaria</taxon>
    </lineage>
</organism>
<dbReference type="PANTHER" id="PTHR46068">
    <property type="entry name" value="PROTEIN CBG27172"/>
    <property type="match status" value="1"/>
</dbReference>
<dbReference type="EMBL" id="CAJNYV010005164">
    <property type="protein sequence ID" value="CAF3728006.1"/>
    <property type="molecule type" value="Genomic_DNA"/>
</dbReference>